<dbReference type="GO" id="GO:0019288">
    <property type="term" value="P:isopentenyl diphosphate biosynthetic process, methylerythritol 4-phosphate pathway"/>
    <property type="evidence" value="ECO:0007669"/>
    <property type="project" value="UniProtKB-UniRule"/>
</dbReference>
<evidence type="ECO:0000256" key="5">
    <source>
        <dbReference type="ARBA" id="ARBA00022741"/>
    </source>
</evidence>
<evidence type="ECO:0000256" key="9">
    <source>
        <dbReference type="ARBA" id="ARBA00032554"/>
    </source>
</evidence>
<dbReference type="SUPFAM" id="SSF54211">
    <property type="entry name" value="Ribosomal protein S5 domain 2-like"/>
    <property type="match status" value="1"/>
</dbReference>
<comment type="function">
    <text evidence="10">Catalyzes the phosphorylation of the position 2 hydroxy group of 4-diphosphocytidyl-2C-methyl-D-erythritol.</text>
</comment>
<evidence type="ECO:0000256" key="2">
    <source>
        <dbReference type="ARBA" id="ARBA00012052"/>
    </source>
</evidence>
<dbReference type="InterPro" id="IPR014721">
    <property type="entry name" value="Ribsml_uS5_D2-typ_fold_subgr"/>
</dbReference>
<evidence type="ECO:0000256" key="3">
    <source>
        <dbReference type="ARBA" id="ARBA00017473"/>
    </source>
</evidence>
<dbReference type="PIRSF" id="PIRSF010376">
    <property type="entry name" value="IspE"/>
    <property type="match status" value="1"/>
</dbReference>
<feature type="active site" evidence="10">
    <location>
        <position position="9"/>
    </location>
</feature>
<dbReference type="OrthoDB" id="9809438at2"/>
<evidence type="ECO:0000256" key="1">
    <source>
        <dbReference type="ARBA" id="ARBA00009684"/>
    </source>
</evidence>
<dbReference type="Pfam" id="PF08544">
    <property type="entry name" value="GHMP_kinases_C"/>
    <property type="match status" value="1"/>
</dbReference>
<keyword evidence="8 10" id="KW-0414">Isoprene biosynthesis</keyword>
<feature type="binding site" evidence="10">
    <location>
        <begin position="101"/>
        <end position="111"/>
    </location>
    <ligand>
        <name>ATP</name>
        <dbReference type="ChEBI" id="CHEBI:30616"/>
    </ligand>
</feature>
<evidence type="ECO:0000256" key="7">
    <source>
        <dbReference type="ARBA" id="ARBA00022840"/>
    </source>
</evidence>
<dbReference type="Proteomes" id="UP000075787">
    <property type="component" value="Unassembled WGS sequence"/>
</dbReference>
<dbReference type="InterPro" id="IPR013750">
    <property type="entry name" value="GHMP_kinase_C_dom"/>
</dbReference>
<protein>
    <recommendedName>
        <fullName evidence="3 10">4-diphosphocytidyl-2-C-methyl-D-erythritol kinase</fullName>
        <shortName evidence="10">CMK</shortName>
        <ecNumber evidence="2 10">2.7.1.148</ecNumber>
    </recommendedName>
    <alternativeName>
        <fullName evidence="9 10">4-(cytidine-5'-diphospho)-2-C-methyl-D-erythritol kinase</fullName>
    </alternativeName>
</protein>
<comment type="caution">
    <text evidence="13">The sequence shown here is derived from an EMBL/GenBank/DDBJ whole genome shotgun (WGS) entry which is preliminary data.</text>
</comment>
<proteinExistence type="inferred from homology"/>
<comment type="pathway">
    <text evidence="10">Isoprenoid biosynthesis; isopentenyl diphosphate biosynthesis via DXP pathway; isopentenyl diphosphate from 1-deoxy-D-xylulose 5-phosphate: step 3/6.</text>
</comment>
<sequence>MLSTLAPAKINLHLHVTGRRDDGYHLLDSLVVFAGAGDRVEVDPRPVPAGTTTGFDLEGPFATALGDTAPADNLAMRAAAGLAARLGRPLPARIRLDKHLPVASGIGGGSTDAAAVLRLLGQAWGAGADDLQAVAEGLGADVPMCVAATPCRVTGVGEVVAPLDAPAAEAFARLHILLVNPLVPLSTPAVFRARAAAGAGFTPAARLPAPDTADIGAWLVALGAAGNDLSDAARSLVPEIPEAEAALGRLAGACFTRMSGSGATCFALFTEAAAAEAAQSLISTAHPDWWTATGPLLAGPPEIRETPARSG</sequence>
<evidence type="ECO:0000256" key="4">
    <source>
        <dbReference type="ARBA" id="ARBA00022679"/>
    </source>
</evidence>
<evidence type="ECO:0000256" key="6">
    <source>
        <dbReference type="ARBA" id="ARBA00022777"/>
    </source>
</evidence>
<evidence type="ECO:0000313" key="13">
    <source>
        <dbReference type="EMBL" id="KYO50758.1"/>
    </source>
</evidence>
<dbReference type="InterPro" id="IPR036554">
    <property type="entry name" value="GHMP_kinase_C_sf"/>
</dbReference>
<dbReference type="Gene3D" id="3.30.70.890">
    <property type="entry name" value="GHMP kinase, C-terminal domain"/>
    <property type="match status" value="1"/>
</dbReference>
<keyword evidence="6 10" id="KW-0418">Kinase</keyword>
<feature type="domain" description="GHMP kinase N-terminal" evidence="11">
    <location>
        <begin position="73"/>
        <end position="146"/>
    </location>
</feature>
<dbReference type="HAMAP" id="MF_00061">
    <property type="entry name" value="IspE"/>
    <property type="match status" value="1"/>
</dbReference>
<dbReference type="Pfam" id="PF00288">
    <property type="entry name" value="GHMP_kinases_N"/>
    <property type="match status" value="1"/>
</dbReference>
<dbReference type="EC" id="2.7.1.148" evidence="2 10"/>
<gene>
    <name evidence="10" type="primary">ispE</name>
    <name evidence="13" type="ORF">AUP44_11760</name>
</gene>
<dbReference type="GO" id="GO:0016114">
    <property type="term" value="P:terpenoid biosynthetic process"/>
    <property type="evidence" value="ECO:0007669"/>
    <property type="project" value="InterPro"/>
</dbReference>
<evidence type="ECO:0000256" key="10">
    <source>
        <dbReference type="HAMAP-Rule" id="MF_00061"/>
    </source>
</evidence>
<dbReference type="GO" id="GO:0050515">
    <property type="term" value="F:4-(cytidine 5'-diphospho)-2-C-methyl-D-erythritol kinase activity"/>
    <property type="evidence" value="ECO:0007669"/>
    <property type="project" value="UniProtKB-UniRule"/>
</dbReference>
<dbReference type="SUPFAM" id="SSF55060">
    <property type="entry name" value="GHMP Kinase, C-terminal domain"/>
    <property type="match status" value="1"/>
</dbReference>
<comment type="catalytic activity">
    <reaction evidence="10">
        <text>4-CDP-2-C-methyl-D-erythritol + ATP = 4-CDP-2-C-methyl-D-erythritol 2-phosphate + ADP + H(+)</text>
        <dbReference type="Rhea" id="RHEA:18437"/>
        <dbReference type="ChEBI" id="CHEBI:15378"/>
        <dbReference type="ChEBI" id="CHEBI:30616"/>
        <dbReference type="ChEBI" id="CHEBI:57823"/>
        <dbReference type="ChEBI" id="CHEBI:57919"/>
        <dbReference type="ChEBI" id="CHEBI:456216"/>
        <dbReference type="EC" id="2.7.1.148"/>
    </reaction>
</comment>
<dbReference type="GO" id="GO:0005524">
    <property type="term" value="F:ATP binding"/>
    <property type="evidence" value="ECO:0007669"/>
    <property type="project" value="UniProtKB-UniRule"/>
</dbReference>
<dbReference type="Gene3D" id="3.30.230.10">
    <property type="match status" value="1"/>
</dbReference>
<dbReference type="UniPathway" id="UPA00056">
    <property type="reaction ID" value="UER00094"/>
</dbReference>
<evidence type="ECO:0000313" key="14">
    <source>
        <dbReference type="Proteomes" id="UP000075787"/>
    </source>
</evidence>
<dbReference type="NCBIfam" id="NF011202">
    <property type="entry name" value="PRK14608.1"/>
    <property type="match status" value="1"/>
</dbReference>
<dbReference type="InterPro" id="IPR020568">
    <property type="entry name" value="Ribosomal_Su5_D2-typ_SF"/>
</dbReference>
<comment type="similarity">
    <text evidence="1 10">Belongs to the GHMP kinase family. IspE subfamily.</text>
</comment>
<accession>A0A162K9Q2</accession>
<keyword evidence="7 10" id="KW-0067">ATP-binding</keyword>
<name>A0A162K9Q2_9PROT</name>
<organism evidence="13 14">
    <name type="scientific">Tistrella mobilis</name>
    <dbReference type="NCBI Taxonomy" id="171437"/>
    <lineage>
        <taxon>Bacteria</taxon>
        <taxon>Pseudomonadati</taxon>
        <taxon>Pseudomonadota</taxon>
        <taxon>Alphaproteobacteria</taxon>
        <taxon>Geminicoccales</taxon>
        <taxon>Geminicoccaceae</taxon>
        <taxon>Tistrella</taxon>
    </lineage>
</organism>
<feature type="active site" evidence="10">
    <location>
        <position position="141"/>
    </location>
</feature>
<dbReference type="InterPro" id="IPR004424">
    <property type="entry name" value="IspE"/>
</dbReference>
<evidence type="ECO:0000256" key="8">
    <source>
        <dbReference type="ARBA" id="ARBA00023229"/>
    </source>
</evidence>
<dbReference type="AlphaFoldDB" id="A0A162K9Q2"/>
<dbReference type="InterPro" id="IPR006204">
    <property type="entry name" value="GHMP_kinase_N_dom"/>
</dbReference>
<evidence type="ECO:0000259" key="11">
    <source>
        <dbReference type="Pfam" id="PF00288"/>
    </source>
</evidence>
<evidence type="ECO:0000259" key="12">
    <source>
        <dbReference type="Pfam" id="PF08544"/>
    </source>
</evidence>
<dbReference type="PANTHER" id="PTHR43527:SF2">
    <property type="entry name" value="4-DIPHOSPHOCYTIDYL-2-C-METHYL-D-ERYTHRITOL KINASE, CHLOROPLASTIC"/>
    <property type="match status" value="1"/>
</dbReference>
<keyword evidence="5 10" id="KW-0547">Nucleotide-binding</keyword>
<dbReference type="PANTHER" id="PTHR43527">
    <property type="entry name" value="4-DIPHOSPHOCYTIDYL-2-C-METHYL-D-ERYTHRITOL KINASE, CHLOROPLASTIC"/>
    <property type="match status" value="1"/>
</dbReference>
<keyword evidence="4 10" id="KW-0808">Transferase</keyword>
<dbReference type="EMBL" id="LPZR01000193">
    <property type="protein sequence ID" value="KYO50758.1"/>
    <property type="molecule type" value="Genomic_DNA"/>
</dbReference>
<reference evidence="13 14" key="1">
    <citation type="submission" date="2015-12" db="EMBL/GenBank/DDBJ databases">
        <title>Genome sequence of Tistrella mobilis MCCC 1A02139.</title>
        <authorList>
            <person name="Lu L."/>
            <person name="Lai Q."/>
            <person name="Shao Z."/>
            <person name="Qian P."/>
        </authorList>
    </citation>
    <scope>NUCLEOTIDE SEQUENCE [LARGE SCALE GENOMIC DNA]</scope>
    <source>
        <strain evidence="13 14">MCCC 1A02139</strain>
    </source>
</reference>
<feature type="domain" description="GHMP kinase C-terminal" evidence="12">
    <location>
        <begin position="220"/>
        <end position="281"/>
    </location>
</feature>